<dbReference type="PROSITE" id="PS50931">
    <property type="entry name" value="HTH_LYSR"/>
    <property type="match status" value="1"/>
</dbReference>
<dbReference type="SUPFAM" id="SSF46785">
    <property type="entry name" value="Winged helix' DNA-binding domain"/>
    <property type="match status" value="1"/>
</dbReference>
<dbReference type="InterPro" id="IPR058163">
    <property type="entry name" value="LysR-type_TF_proteobact-type"/>
</dbReference>
<dbReference type="SUPFAM" id="SSF53850">
    <property type="entry name" value="Periplasmic binding protein-like II"/>
    <property type="match status" value="1"/>
</dbReference>
<accession>A0A7G9RTL9</accession>
<keyword evidence="4" id="KW-0804">Transcription</keyword>
<evidence type="ECO:0000313" key="7">
    <source>
        <dbReference type="Proteomes" id="UP000515811"/>
    </source>
</evidence>
<dbReference type="InterPro" id="IPR000847">
    <property type="entry name" value="LysR_HTH_N"/>
</dbReference>
<evidence type="ECO:0000256" key="2">
    <source>
        <dbReference type="ARBA" id="ARBA00023015"/>
    </source>
</evidence>
<organism evidence="6 7">
    <name type="scientific">Diaphorobacter ruginosibacter</name>
    <dbReference type="NCBI Taxonomy" id="1715720"/>
    <lineage>
        <taxon>Bacteria</taxon>
        <taxon>Pseudomonadati</taxon>
        <taxon>Pseudomonadota</taxon>
        <taxon>Betaproteobacteria</taxon>
        <taxon>Burkholderiales</taxon>
        <taxon>Comamonadaceae</taxon>
        <taxon>Diaphorobacter</taxon>
    </lineage>
</organism>
<dbReference type="Proteomes" id="UP000515811">
    <property type="component" value="Chromosome"/>
</dbReference>
<dbReference type="InterPro" id="IPR005119">
    <property type="entry name" value="LysR_subst-bd"/>
</dbReference>
<evidence type="ECO:0000259" key="5">
    <source>
        <dbReference type="PROSITE" id="PS50931"/>
    </source>
</evidence>
<feature type="domain" description="HTH lysR-type" evidence="5">
    <location>
        <begin position="1"/>
        <end position="59"/>
    </location>
</feature>
<dbReference type="KEGG" id="drg:H9K76_09160"/>
<dbReference type="RefSeq" id="WP_187599742.1">
    <property type="nucleotide sequence ID" value="NZ_CP060714.1"/>
</dbReference>
<dbReference type="InterPro" id="IPR036390">
    <property type="entry name" value="WH_DNA-bd_sf"/>
</dbReference>
<sequence length="301" mass="33625">MQDLNDMLYFAEIVEHGGFTAASKALGIPKSRLSRRITELEAQLGVRLLQRTTRKLSLTEVGETYLRHCQSMRDEAQAAADAVAQVQTVPRGTVRVTCPVTLAQTVLGELIPTYMARCPEVRLEMRVLNRPINLVEEGIDVALRVRNSLEESGSMVVKRLGEGRVRLVASPELLIRQGTPRVPQDLERLDSLSISIDEGRTTLQLFNDEGEEAVVQLKPRYVVDDLQMVKFAAIGGTGFCWLPDYLCHKELQDGRLVELLPGWTQRGGIVHAVFPSRRGLLPAVRSFLDFLGETIPQRSRL</sequence>
<dbReference type="InterPro" id="IPR036388">
    <property type="entry name" value="WH-like_DNA-bd_sf"/>
</dbReference>
<evidence type="ECO:0000256" key="3">
    <source>
        <dbReference type="ARBA" id="ARBA00023125"/>
    </source>
</evidence>
<dbReference type="CDD" id="cd08473">
    <property type="entry name" value="PBP2_CrgA_like_4"/>
    <property type="match status" value="1"/>
</dbReference>
<evidence type="ECO:0000256" key="1">
    <source>
        <dbReference type="ARBA" id="ARBA00009437"/>
    </source>
</evidence>
<dbReference type="GO" id="GO:0006351">
    <property type="term" value="P:DNA-templated transcription"/>
    <property type="evidence" value="ECO:0007669"/>
    <property type="project" value="TreeGrafter"/>
</dbReference>
<comment type="similarity">
    <text evidence="1">Belongs to the LysR transcriptional regulatory family.</text>
</comment>
<dbReference type="Pfam" id="PF03466">
    <property type="entry name" value="LysR_substrate"/>
    <property type="match status" value="1"/>
</dbReference>
<dbReference type="PANTHER" id="PTHR30537">
    <property type="entry name" value="HTH-TYPE TRANSCRIPTIONAL REGULATOR"/>
    <property type="match status" value="1"/>
</dbReference>
<proteinExistence type="inferred from homology"/>
<dbReference type="AlphaFoldDB" id="A0A7G9RTL9"/>
<reference evidence="6 7" key="1">
    <citation type="submission" date="2020-08" db="EMBL/GenBank/DDBJ databases">
        <title>Genome sequence of Diaphorobacter ruginosibacter DSM 27467T.</title>
        <authorList>
            <person name="Hyun D.-W."/>
            <person name="Bae J.-W."/>
        </authorList>
    </citation>
    <scope>NUCLEOTIDE SEQUENCE [LARGE SCALE GENOMIC DNA]</scope>
    <source>
        <strain evidence="6 7">DSM 27467</strain>
    </source>
</reference>
<name>A0A7G9RTL9_9BURK</name>
<evidence type="ECO:0000256" key="4">
    <source>
        <dbReference type="ARBA" id="ARBA00023163"/>
    </source>
</evidence>
<dbReference type="EMBL" id="CP060714">
    <property type="protein sequence ID" value="QNN58944.1"/>
    <property type="molecule type" value="Genomic_DNA"/>
</dbReference>
<dbReference type="Pfam" id="PF00126">
    <property type="entry name" value="HTH_1"/>
    <property type="match status" value="1"/>
</dbReference>
<dbReference type="GO" id="GO:0003700">
    <property type="term" value="F:DNA-binding transcription factor activity"/>
    <property type="evidence" value="ECO:0007669"/>
    <property type="project" value="InterPro"/>
</dbReference>
<protein>
    <submittedName>
        <fullName evidence="6">LysR family transcriptional regulator</fullName>
    </submittedName>
</protein>
<gene>
    <name evidence="6" type="ORF">H9K76_09160</name>
</gene>
<dbReference type="Gene3D" id="1.10.10.10">
    <property type="entry name" value="Winged helix-like DNA-binding domain superfamily/Winged helix DNA-binding domain"/>
    <property type="match status" value="1"/>
</dbReference>
<keyword evidence="7" id="KW-1185">Reference proteome</keyword>
<keyword evidence="2" id="KW-0805">Transcription regulation</keyword>
<keyword evidence="3" id="KW-0238">DNA-binding</keyword>
<dbReference type="FunFam" id="1.10.10.10:FF:000001">
    <property type="entry name" value="LysR family transcriptional regulator"/>
    <property type="match status" value="1"/>
</dbReference>
<evidence type="ECO:0000313" key="6">
    <source>
        <dbReference type="EMBL" id="QNN58944.1"/>
    </source>
</evidence>
<dbReference type="Gene3D" id="3.40.190.290">
    <property type="match status" value="1"/>
</dbReference>
<dbReference type="GO" id="GO:0043565">
    <property type="term" value="F:sequence-specific DNA binding"/>
    <property type="evidence" value="ECO:0007669"/>
    <property type="project" value="TreeGrafter"/>
</dbReference>
<dbReference type="PANTHER" id="PTHR30537:SF31">
    <property type="entry name" value="TRANSCRIPTIONAL REGULATOR, LYSR FAMILY"/>
    <property type="match status" value="1"/>
</dbReference>